<dbReference type="GO" id="GO:0000712">
    <property type="term" value="P:resolution of meiotic recombination intermediates"/>
    <property type="evidence" value="ECO:0007669"/>
    <property type="project" value="TreeGrafter"/>
</dbReference>
<dbReference type="GO" id="GO:0008310">
    <property type="term" value="F:single-stranded DNA 3'-5' DNA exonuclease activity"/>
    <property type="evidence" value="ECO:0007669"/>
    <property type="project" value="TreeGrafter"/>
</dbReference>
<dbReference type="PANTHER" id="PTHR21166:SF2">
    <property type="entry name" value="CELL DIVISION CONTROL PROTEIN 24 OB DOMAIN-CONTAINING PROTEIN-RELATED"/>
    <property type="match status" value="1"/>
</dbReference>
<keyword evidence="6" id="KW-1185">Reference proteome</keyword>
<organism evidence="5 6">
    <name type="scientific">Anopheles merus</name>
    <name type="common">Mosquito</name>
    <dbReference type="NCBI Taxonomy" id="30066"/>
    <lineage>
        <taxon>Eukaryota</taxon>
        <taxon>Metazoa</taxon>
        <taxon>Ecdysozoa</taxon>
        <taxon>Arthropoda</taxon>
        <taxon>Hexapoda</taxon>
        <taxon>Insecta</taxon>
        <taxon>Pterygota</taxon>
        <taxon>Neoptera</taxon>
        <taxon>Endopterygota</taxon>
        <taxon>Diptera</taxon>
        <taxon>Nematocera</taxon>
        <taxon>Culicoidea</taxon>
        <taxon>Culicidae</taxon>
        <taxon>Anophelinae</taxon>
        <taxon>Anopheles</taxon>
    </lineage>
</organism>
<dbReference type="Pfam" id="PF24903">
    <property type="entry name" value="OB_MEIOB_N"/>
    <property type="match status" value="1"/>
</dbReference>
<accession>A0A182V2Q0</accession>
<comment type="similarity">
    <text evidence="3">Belongs to the MEIOB family.</text>
</comment>
<dbReference type="Gene3D" id="2.40.50.140">
    <property type="entry name" value="Nucleic acid-binding proteins"/>
    <property type="match status" value="3"/>
</dbReference>
<dbReference type="AlphaFoldDB" id="A0A182V2Q0"/>
<dbReference type="GO" id="GO:0003697">
    <property type="term" value="F:single-stranded DNA binding"/>
    <property type="evidence" value="ECO:0007669"/>
    <property type="project" value="TreeGrafter"/>
</dbReference>
<dbReference type="FunFam" id="2.40.50.140:FF:000911">
    <property type="match status" value="1"/>
</dbReference>
<evidence type="ECO:0000256" key="2">
    <source>
        <dbReference type="ARBA" id="ARBA00023254"/>
    </source>
</evidence>
<dbReference type="STRING" id="30066.A0A182V2Q0"/>
<dbReference type="InterPro" id="IPR052469">
    <property type="entry name" value="MEIOB"/>
</dbReference>
<dbReference type="KEGG" id="amer:121601359"/>
<dbReference type="SUPFAM" id="SSF50249">
    <property type="entry name" value="Nucleic acid-binding proteins"/>
    <property type="match status" value="1"/>
</dbReference>
<keyword evidence="2" id="KW-0469">Meiosis</keyword>
<evidence type="ECO:0000256" key="3">
    <source>
        <dbReference type="ARBA" id="ARBA00038329"/>
    </source>
</evidence>
<dbReference type="InterPro" id="IPR056880">
    <property type="entry name" value="OB_MEIOB_N"/>
</dbReference>
<sequence length="487" mass="53761">MCASEISTVKTIAQINDETRNFILVGVVIAKSDPRYFSGHPKGRGPFEADSTTADTSHETARGVLTLTLRDSNRDTINCTVWGKADTIIHYDGAFAIGDVIDVNRPQVAASMFGRSEQYSPTVTSPYCLTVNDQTVQGAQITRHDGPAQELQRFRALLRVPLVQPGETIPLADIVASGSGCNGETFNVLVVVRAVRAKRDVRVARSNQVKTFREVILMDGSHGGVLMKLWSDSYIRWSEQWVPLKTTLLIADARAEFNAYYKTICLAVDRKTIITQDPAVPQLASLLNHARSIPTQEIDVVCSLASGSVDPSTINTVMTVQQILDRTEGDLVQEEDQFTALCYAVITRFDLDGCSRLVSERCAHCRSLVREPTGTCGKYDCPGQTTAPDAREPFFDIAVDVTDHTGTLTGCRMASRVAETVLCCDVATFLRQTDTQRTVLKWKYLLDRCAVRLIVKRRSAVRFQHLYSIVDCAIADPGEVEAKLKVY</sequence>
<feature type="domain" description="MEIOB-like N-terminal" evidence="4">
    <location>
        <begin position="10"/>
        <end position="140"/>
    </location>
</feature>
<keyword evidence="1" id="KW-0238">DNA-binding</keyword>
<dbReference type="RefSeq" id="XP_041786111.1">
    <property type="nucleotide sequence ID" value="XM_041930177.1"/>
</dbReference>
<evidence type="ECO:0000259" key="4">
    <source>
        <dbReference type="Pfam" id="PF24903"/>
    </source>
</evidence>
<dbReference type="EnsemblMetazoa" id="AMEM007865-RA">
    <property type="protein sequence ID" value="AMEM007865-PA"/>
    <property type="gene ID" value="AMEM007865"/>
</dbReference>
<dbReference type="InterPro" id="IPR012340">
    <property type="entry name" value="NA-bd_OB-fold"/>
</dbReference>
<dbReference type="VEuPathDB" id="VectorBase:AMEM21_002664"/>
<dbReference type="GeneID" id="121601359"/>
<dbReference type="FunFam" id="2.40.50.140:FF:000239">
    <property type="entry name" value="Meiosis specific with OB domains"/>
    <property type="match status" value="1"/>
</dbReference>
<evidence type="ECO:0000313" key="5">
    <source>
        <dbReference type="EnsemblMetazoa" id="AMEM007865-PA"/>
    </source>
</evidence>
<name>A0A182V2Q0_ANOME</name>
<dbReference type="PANTHER" id="PTHR21166">
    <property type="entry name" value="CELL DIVISION CONTROL PROTEIN 24 OB DOMAIN-CONTAINING PROTEIN-RELATED"/>
    <property type="match status" value="1"/>
</dbReference>
<dbReference type="Proteomes" id="UP000075903">
    <property type="component" value="Unassembled WGS sequence"/>
</dbReference>
<protein>
    <recommendedName>
        <fullName evidence="4">MEIOB-like N-terminal domain-containing protein</fullName>
    </recommendedName>
</protein>
<proteinExistence type="inferred from homology"/>
<reference evidence="5" key="1">
    <citation type="submission" date="2020-05" db="UniProtKB">
        <authorList>
            <consortium name="EnsemblMetazoa"/>
        </authorList>
    </citation>
    <scope>IDENTIFICATION</scope>
    <source>
        <strain evidence="5">MAF</strain>
    </source>
</reference>
<evidence type="ECO:0000313" key="6">
    <source>
        <dbReference type="Proteomes" id="UP000075903"/>
    </source>
</evidence>
<dbReference type="VEuPathDB" id="VectorBase:AMEM007865"/>
<evidence type="ECO:0000256" key="1">
    <source>
        <dbReference type="ARBA" id="ARBA00023125"/>
    </source>
</evidence>